<comment type="subcellular location">
    <subcellularLocation>
        <location evidence="1">Membrane</location>
        <topology evidence="1">Single-pass membrane protein</topology>
    </subcellularLocation>
</comment>
<name>A0A6G8S2Z5_9GAMM</name>
<dbReference type="KEGG" id="alj:G8D99_05840"/>
<evidence type="ECO:0000256" key="3">
    <source>
        <dbReference type="ARBA" id="ARBA00022989"/>
    </source>
</evidence>
<dbReference type="RefSeq" id="WP_166323482.1">
    <property type="nucleotide sequence ID" value="NZ_CP049916.1"/>
</dbReference>
<evidence type="ECO:0000313" key="8">
    <source>
        <dbReference type="Proteomes" id="UP000501939"/>
    </source>
</evidence>
<keyword evidence="8" id="KW-1185">Reference proteome</keyword>
<dbReference type="PANTHER" id="PTHR36985:SF1">
    <property type="entry name" value="TRANSLOCATION AND ASSEMBLY MODULE SUBUNIT TAMB"/>
    <property type="match status" value="1"/>
</dbReference>
<keyword evidence="4 5" id="KW-0472">Membrane</keyword>
<organism evidence="7 8">
    <name type="scientific">Acinetobacter lanii</name>
    <dbReference type="NCBI Taxonomy" id="2715163"/>
    <lineage>
        <taxon>Bacteria</taxon>
        <taxon>Pseudomonadati</taxon>
        <taxon>Pseudomonadota</taxon>
        <taxon>Gammaproteobacteria</taxon>
        <taxon>Moraxellales</taxon>
        <taxon>Moraxellaceae</taxon>
        <taxon>Acinetobacter</taxon>
    </lineage>
</organism>
<dbReference type="Proteomes" id="UP000501939">
    <property type="component" value="Chromosome"/>
</dbReference>
<evidence type="ECO:0000259" key="6">
    <source>
        <dbReference type="Pfam" id="PF04357"/>
    </source>
</evidence>
<evidence type="ECO:0000256" key="5">
    <source>
        <dbReference type="SAM" id="Phobius"/>
    </source>
</evidence>
<dbReference type="GO" id="GO:0097347">
    <property type="term" value="C:TAM protein secretion complex"/>
    <property type="evidence" value="ECO:0007669"/>
    <property type="project" value="TreeGrafter"/>
</dbReference>
<accession>A0A6G8S2Z5</accession>
<feature type="domain" description="Translocation and assembly module TamB C-terminal" evidence="6">
    <location>
        <begin position="1163"/>
        <end position="1510"/>
    </location>
</feature>
<evidence type="ECO:0000256" key="2">
    <source>
        <dbReference type="ARBA" id="ARBA00022692"/>
    </source>
</evidence>
<dbReference type="InterPro" id="IPR007452">
    <property type="entry name" value="TamB_C"/>
</dbReference>
<dbReference type="PANTHER" id="PTHR36985">
    <property type="entry name" value="TRANSLOCATION AND ASSEMBLY MODULE SUBUNIT TAMB"/>
    <property type="match status" value="1"/>
</dbReference>
<gene>
    <name evidence="7" type="ORF">G8D99_05840</name>
</gene>
<proteinExistence type="predicted"/>
<protein>
    <recommendedName>
        <fullName evidence="6">Translocation and assembly module TamB C-terminal domain-containing protein</fullName>
    </recommendedName>
</protein>
<dbReference type="EMBL" id="CP049916">
    <property type="protein sequence ID" value="QIO08586.1"/>
    <property type="molecule type" value="Genomic_DNA"/>
</dbReference>
<keyword evidence="2 5" id="KW-0812">Transmembrane</keyword>
<dbReference type="GO" id="GO:0009306">
    <property type="term" value="P:protein secretion"/>
    <property type="evidence" value="ECO:0007669"/>
    <property type="project" value="InterPro"/>
</dbReference>
<evidence type="ECO:0000313" key="7">
    <source>
        <dbReference type="EMBL" id="QIO08586.1"/>
    </source>
</evidence>
<keyword evidence="3 5" id="KW-1133">Transmembrane helix</keyword>
<evidence type="ECO:0000256" key="4">
    <source>
        <dbReference type="ARBA" id="ARBA00023136"/>
    </source>
</evidence>
<sequence length="1510" mass="164940">MAELEQQDQPTSEIESPKRRRRVLRSILLTLLFLLILFFAALAVMFSTDKGSKFLLDRVLSAQKMISYEYEGGNLLKGIILKNVLVNLKPVDVKIDHADISLGWRAIISKEVHLSHADVKNLRIILKNPPSDEPFQFNDIALPFVLRVNKLDFDYMLIQTGSGTKVDFYEGQVNNALWKGPDLTFEDTKVDMGYLNVRDANGSMSFTKQGKYPLDVTGIVRIPSLKSINVEDIALNAKGSLDTIQAGFASRTPDLLTGWGVVHPMREAVPMKGALKFKNYHWPFLQEYEVLSKKGIAKYQGNIDRLDISLNTDISGKNIPEGQYTALGHTDLVNQIDITNVNGQVMGGAVNAAGVVSWKDIVTWDIKGRLDKINPKDKAIPQVVQDFLPPTLDANIASTGDLKNGMTVNANVDFDRYETWNLVFKQAEQKGEKLEPMLLDVAWKNIDRAVPYVGWLSSDSGQVKLALVDDRQDIHVATVVKQHEKGSLPAGQYNAQLDLKGNLLKIPTFSYQASSKGSLTGQAVVDLPDEKRQLKWNAVLNAKDFNPQSIVPAAPVDVLNGELKANGYALPNQQIIQLNAINLNGHIVDQGKAETVKLTGKSTIALIFNDEKAGGAFKSFAVNYDGNLASTQLPQGDGILKMRLSGTPELINIAEFKHNGAAGQINANGVLDLANGIGWNVNASLIRFKPHYFVSSVRGELSGNVKSQGVWSDQLKRVSIERLNLAGMINNKPLRAQGNLALVINSNQNGFMPQQFEANNLFVSYAQNQLQASGNAQNLRVKINAPALFEVYPGLRGKAQGFINLQSQPRMSATANLVVDNFGYNSVVSIKKITLKGELPTSETVPSQISAVITNLRSGNREMQHAEFAIAGTRKAHIAKLQAWNNSSKFYVQLAGGFNPQNDWLGQIQKGEFDSVRAHLFQDQKAPVIYNTAKSEVYVGQHCWSSQQSQLCFDQPVRVSKTKGNVSFVTKNLDLKDFAAFMPEGLAITGKLNGYAKASWAQGANPKIDARLVTRNGELGLSAVDPDDVASTMNYDEASIIAKSVQEGLLLRVDLKAPTIGTGYASVVVNPYVDAKPMRGEIAFNQIQLKILKPFIADVRKLDGTLSLAGKISGTLTKPLFNGEMRLKDGQISMISLPVNLTNVQLYSSIRQNEASINGAFNSGRGVGKLTGNIDWKNDPRIQLSLKGDNLLIRQAPLITAVVNTQMDVDARPMSKQVTVKGKVDVPRALISMPESSATVVPLSADVRVVREGDDRLAILKAAKPWDIRADVELNLGQQVIFQGFNSRIPLLGRVYMTQHGLETAMRATGAIGVSQKVTIEAYGQRLDLNRAIARFNGALANPSLDVDANKNISGSLVGVRVTGTANSPNIQVYNDAGLSEQEAMNALITGRINDGSSGLNNAEGFKSDVNNTIAAAGISLGLGGTRAFTNQIGRTLGLSGLALDAQGTGDDTQVSVTGYITPDLYIRYGVGVFTPVNKLTLRYQMNQRLYLEASQSLEKAIDMFYHWRF</sequence>
<evidence type="ECO:0000256" key="1">
    <source>
        <dbReference type="ARBA" id="ARBA00004167"/>
    </source>
</evidence>
<reference evidence="7 8" key="1">
    <citation type="submission" date="2020-03" db="EMBL/GenBank/DDBJ databases">
        <authorList>
            <person name="Zhu W."/>
        </authorList>
    </citation>
    <scope>NUCLEOTIDE SEQUENCE [LARGE SCALE GENOMIC DNA]</scope>
    <source>
        <strain evidence="7 8">185</strain>
    </source>
</reference>
<dbReference type="GO" id="GO:0005886">
    <property type="term" value="C:plasma membrane"/>
    <property type="evidence" value="ECO:0007669"/>
    <property type="project" value="InterPro"/>
</dbReference>
<dbReference type="Pfam" id="PF04357">
    <property type="entry name" value="TamB"/>
    <property type="match status" value="1"/>
</dbReference>
<feature type="transmembrane region" description="Helical" evidence="5">
    <location>
        <begin position="27"/>
        <end position="46"/>
    </location>
</feature>